<reference evidence="2 3" key="1">
    <citation type="submission" date="2018-07" db="EMBL/GenBank/DDBJ databases">
        <title>Section-level genome sequencing of Aspergillus section Nigri to investigate inter- and intra-species variation.</title>
        <authorList>
            <consortium name="DOE Joint Genome Institute"/>
            <person name="Vesth T.C."/>
            <person name="Nybo J.L."/>
            <person name="Theobald S."/>
            <person name="Frisvad J.C."/>
            <person name="Larsen T.O."/>
            <person name="Nielsen K.F."/>
            <person name="Hoof J.B."/>
            <person name="Brandl J."/>
            <person name="Salamov A."/>
            <person name="Riley R."/>
            <person name="Gladden J.M."/>
            <person name="Phatale P."/>
            <person name="Nielsen M.T."/>
            <person name="Lyhne E.K."/>
            <person name="Kogle M.E."/>
            <person name="Strasser K."/>
            <person name="McDonnell E."/>
            <person name="Barry K."/>
            <person name="Clum A."/>
            <person name="Chen C."/>
            <person name="Nolan M."/>
            <person name="Sandor L."/>
            <person name="Kuo A."/>
            <person name="Lipzen A."/>
            <person name="Hainaut M."/>
            <person name="Drula E."/>
            <person name="Tsang A."/>
            <person name="Magnuson J.K."/>
            <person name="Henrissat B."/>
            <person name="Wiebenga A."/>
            <person name="Simmons B.A."/>
            <person name="Makela M.R."/>
            <person name="De vries R.P."/>
            <person name="Grigoriev I.V."/>
            <person name="Mortensen U.H."/>
            <person name="Baker S.E."/>
            <person name="Andersen M.R."/>
        </authorList>
    </citation>
    <scope>NUCLEOTIDE SEQUENCE [LARGE SCALE GENOMIC DNA]</scope>
    <source>
        <strain evidence="2 3">ATCC 13496</strain>
    </source>
</reference>
<organism evidence="2 3">
    <name type="scientific">Aspergillus niger ATCC 13496</name>
    <dbReference type="NCBI Taxonomy" id="1353008"/>
    <lineage>
        <taxon>Eukaryota</taxon>
        <taxon>Fungi</taxon>
        <taxon>Dikarya</taxon>
        <taxon>Ascomycota</taxon>
        <taxon>Pezizomycotina</taxon>
        <taxon>Eurotiomycetes</taxon>
        <taxon>Eurotiomycetidae</taxon>
        <taxon>Eurotiales</taxon>
        <taxon>Aspergillaceae</taxon>
        <taxon>Aspergillus</taxon>
        <taxon>Aspergillus subgen. Circumdati</taxon>
    </lineage>
</organism>
<dbReference type="VEuPathDB" id="FungiDB:M747DRAFT_229506"/>
<gene>
    <name evidence="2" type="ORF">M747DRAFT_229506</name>
</gene>
<evidence type="ECO:0000313" key="3">
    <source>
        <dbReference type="Proteomes" id="UP000253845"/>
    </source>
</evidence>
<feature type="compositionally biased region" description="Polar residues" evidence="1">
    <location>
        <begin position="194"/>
        <end position="205"/>
    </location>
</feature>
<accession>A0A370C9H7</accession>
<sequence>MSDLPLPVKIDSKRQWRTLAKKNNVEGVNIYNLEDYDSGSKINDPQYLSLRALWKFRPINEFKPCEWGILGVEEARASLMKLEHWADFLQAIPLEVSVEEILPIKHSLGKFELIWYYGQLICCAPSAPDTEENLDFTPLSKRLRERKLKSHGRETSEQTPTHRVRQEQGDKLREQKPTDQSCIDAPLSKLSPEGQGSQFPGTPSTDLDPDTPADDQKGDPSYKEQRRFPRVSDEDLVNLYLLALASVVTLSVEGVNAHWSPERKGFKVCDENGEKLYEARIDGHLFLSNSRETKVIVEVKPVMQDESPRVMMQETAQMAAWIHADRDVIQEDTRVEQRHEIYLIVAEYTADCVDYLTNPGRESACKSFLTMNQFGPWEIGYTTLLDLLRFSDIDRHRYFSQNEPQQLSFRSHER</sequence>
<proteinExistence type="predicted"/>
<evidence type="ECO:0000313" key="2">
    <source>
        <dbReference type="EMBL" id="RDH24458.1"/>
    </source>
</evidence>
<dbReference type="EMBL" id="KZ851902">
    <property type="protein sequence ID" value="RDH24458.1"/>
    <property type="molecule type" value="Genomic_DNA"/>
</dbReference>
<dbReference type="Proteomes" id="UP000253845">
    <property type="component" value="Unassembled WGS sequence"/>
</dbReference>
<feature type="compositionally biased region" description="Basic and acidic residues" evidence="1">
    <location>
        <begin position="164"/>
        <end position="177"/>
    </location>
</feature>
<dbReference type="AlphaFoldDB" id="A0A370C9H7"/>
<evidence type="ECO:0000256" key="1">
    <source>
        <dbReference type="SAM" id="MobiDB-lite"/>
    </source>
</evidence>
<feature type="compositionally biased region" description="Basic and acidic residues" evidence="1">
    <location>
        <begin position="214"/>
        <end position="229"/>
    </location>
</feature>
<feature type="region of interest" description="Disordered" evidence="1">
    <location>
        <begin position="145"/>
        <end position="229"/>
    </location>
</feature>
<protein>
    <submittedName>
        <fullName evidence="2">Uncharacterized protein</fullName>
    </submittedName>
</protein>
<name>A0A370C9H7_ASPNG</name>